<evidence type="ECO:0000313" key="1">
    <source>
        <dbReference type="EMBL" id="KAK3769763.1"/>
    </source>
</evidence>
<reference evidence="1" key="1">
    <citation type="journal article" date="2023" name="G3 (Bethesda)">
        <title>A reference genome for the long-term kleptoplast-retaining sea slug Elysia crispata morphotype clarki.</title>
        <authorList>
            <person name="Eastman K.E."/>
            <person name="Pendleton A.L."/>
            <person name="Shaikh M.A."/>
            <person name="Suttiyut T."/>
            <person name="Ogas R."/>
            <person name="Tomko P."/>
            <person name="Gavelis G."/>
            <person name="Widhalm J.R."/>
            <person name="Wisecaver J.H."/>
        </authorList>
    </citation>
    <scope>NUCLEOTIDE SEQUENCE</scope>
    <source>
        <strain evidence="1">ECLA1</strain>
    </source>
</reference>
<gene>
    <name evidence="1" type="ORF">RRG08_046868</name>
</gene>
<keyword evidence="2" id="KW-1185">Reference proteome</keyword>
<accession>A0AAE0ZHV5</accession>
<protein>
    <submittedName>
        <fullName evidence="1">Uncharacterized protein</fullName>
    </submittedName>
</protein>
<proteinExistence type="predicted"/>
<dbReference type="AlphaFoldDB" id="A0AAE0ZHV5"/>
<evidence type="ECO:0000313" key="2">
    <source>
        <dbReference type="Proteomes" id="UP001283361"/>
    </source>
</evidence>
<dbReference type="EMBL" id="JAWDGP010003890">
    <property type="protein sequence ID" value="KAK3769763.1"/>
    <property type="molecule type" value="Genomic_DNA"/>
</dbReference>
<dbReference type="Proteomes" id="UP001283361">
    <property type="component" value="Unassembled WGS sequence"/>
</dbReference>
<organism evidence="1 2">
    <name type="scientific">Elysia crispata</name>
    <name type="common">lettuce slug</name>
    <dbReference type="NCBI Taxonomy" id="231223"/>
    <lineage>
        <taxon>Eukaryota</taxon>
        <taxon>Metazoa</taxon>
        <taxon>Spiralia</taxon>
        <taxon>Lophotrochozoa</taxon>
        <taxon>Mollusca</taxon>
        <taxon>Gastropoda</taxon>
        <taxon>Heterobranchia</taxon>
        <taxon>Euthyneura</taxon>
        <taxon>Panpulmonata</taxon>
        <taxon>Sacoglossa</taxon>
        <taxon>Placobranchoidea</taxon>
        <taxon>Plakobranchidae</taxon>
        <taxon>Elysia</taxon>
    </lineage>
</organism>
<name>A0AAE0ZHV5_9GAST</name>
<sequence length="99" mass="11411">MPFWTRARISSMLHKPCKNWLPYDVWRDSPGEMSLLDLVVVPCRIPDPSSLRFMIRDTEVSLAEDCQEQFSLSRNSIMTSIARQIFMILSFDVVASATK</sequence>
<comment type="caution">
    <text evidence="1">The sequence shown here is derived from an EMBL/GenBank/DDBJ whole genome shotgun (WGS) entry which is preliminary data.</text>
</comment>